<feature type="signal peptide" evidence="3">
    <location>
        <begin position="1"/>
        <end position="24"/>
    </location>
</feature>
<dbReference type="OrthoDB" id="9790815at2"/>
<dbReference type="SUPFAM" id="SSF51004">
    <property type="entry name" value="C-terminal (heme d1) domain of cytochrome cd1-nitrite reductase"/>
    <property type="match status" value="1"/>
</dbReference>
<dbReference type="EC" id="3.1.1.31" evidence="4"/>
<comment type="caution">
    <text evidence="4">The sequence shown here is derived from an EMBL/GenBank/DDBJ whole genome shotgun (WGS) entry which is preliminary data.</text>
</comment>
<accession>A0A5C6C357</accession>
<evidence type="ECO:0000313" key="4">
    <source>
        <dbReference type="EMBL" id="TWU18515.1"/>
    </source>
</evidence>
<keyword evidence="5" id="KW-1185">Reference proteome</keyword>
<evidence type="ECO:0000256" key="1">
    <source>
        <dbReference type="ARBA" id="ARBA00005564"/>
    </source>
</evidence>
<dbReference type="GO" id="GO:0005829">
    <property type="term" value="C:cytosol"/>
    <property type="evidence" value="ECO:0007669"/>
    <property type="project" value="TreeGrafter"/>
</dbReference>
<dbReference type="InterPro" id="IPR011048">
    <property type="entry name" value="Haem_d1_sf"/>
</dbReference>
<evidence type="ECO:0000313" key="5">
    <source>
        <dbReference type="Proteomes" id="UP000319908"/>
    </source>
</evidence>
<evidence type="ECO:0000256" key="2">
    <source>
        <dbReference type="ARBA" id="ARBA00022526"/>
    </source>
</evidence>
<dbReference type="InterPro" id="IPR015943">
    <property type="entry name" value="WD40/YVTN_repeat-like_dom_sf"/>
</dbReference>
<dbReference type="InterPro" id="IPR019405">
    <property type="entry name" value="Lactonase_7-beta_prop"/>
</dbReference>
<name>A0A5C6C357_9BACT</name>
<dbReference type="Proteomes" id="UP000319908">
    <property type="component" value="Unassembled WGS sequence"/>
</dbReference>
<comment type="similarity">
    <text evidence="1">Belongs to the cycloisomerase 2 family.</text>
</comment>
<keyword evidence="2" id="KW-0119">Carbohydrate metabolism</keyword>
<dbReference type="Pfam" id="PF10282">
    <property type="entry name" value="Lactonase"/>
    <property type="match status" value="1"/>
</dbReference>
<organism evidence="4 5">
    <name type="scientific">Allorhodopirellula heiligendammensis</name>
    <dbReference type="NCBI Taxonomy" id="2714739"/>
    <lineage>
        <taxon>Bacteria</taxon>
        <taxon>Pseudomonadati</taxon>
        <taxon>Planctomycetota</taxon>
        <taxon>Planctomycetia</taxon>
        <taxon>Pirellulales</taxon>
        <taxon>Pirellulaceae</taxon>
        <taxon>Allorhodopirellula</taxon>
    </lineage>
</organism>
<dbReference type="AlphaFoldDB" id="A0A5C6C357"/>
<evidence type="ECO:0000256" key="3">
    <source>
        <dbReference type="SAM" id="SignalP"/>
    </source>
</evidence>
<dbReference type="PANTHER" id="PTHR30344">
    <property type="entry name" value="6-PHOSPHOGLUCONOLACTONASE-RELATED"/>
    <property type="match status" value="1"/>
</dbReference>
<dbReference type="GO" id="GO:0017057">
    <property type="term" value="F:6-phosphogluconolactonase activity"/>
    <property type="evidence" value="ECO:0007669"/>
    <property type="project" value="UniProtKB-EC"/>
</dbReference>
<dbReference type="InterPro" id="IPR050282">
    <property type="entry name" value="Cycloisomerase_2"/>
</dbReference>
<gene>
    <name evidence="4" type="primary">pgl_1</name>
    <name evidence="4" type="ORF">Poly21_06780</name>
</gene>
<dbReference type="GO" id="GO:0006006">
    <property type="term" value="P:glucose metabolic process"/>
    <property type="evidence" value="ECO:0007669"/>
    <property type="project" value="UniProtKB-KW"/>
</dbReference>
<proteinExistence type="inferred from homology"/>
<protein>
    <submittedName>
        <fullName evidence="4">6-phosphogluconolactonase</fullName>
        <ecNumber evidence="4">3.1.1.31</ecNumber>
    </submittedName>
</protein>
<feature type="chain" id="PRO_5022992938" evidence="3">
    <location>
        <begin position="25"/>
        <end position="389"/>
    </location>
</feature>
<keyword evidence="2" id="KW-0313">Glucose metabolism</keyword>
<sequence length="389" mass="41658">MIRMRCLAFFPAVCFPMAASLATAQNVDVWFGTTTPKGGESRGIYHSSLDTNTGKLTRPTLATQCDQPGFLALHPDGKTLYATGRPAAADGPRDAVSAFRVNGSAGRSELEFIGAVGTGDGGAAQVSTDRAGKVLLSAQYGGGSTSLYQLDQDGRIARLVEVKKHADLMPNVGSGAVEGRQTASHAHWTGTSPDDRFAFVPDLGMDRVVIWKLDADKPSLTHHGYGICPPGSGPRHMKFSVDGSKIYVLNELSLTITVFDYNAQDGEMTPVQTIATLSEEVKAKETFNSASEIRVHPSGRFVYSANRGHDSISVFRVDDTGTLEAVEVEAIRGGWPRNFNIDPTGKWLIAAGRDSNTATLFSIDAESGELTFMRETQPVPTPICVLFGQ</sequence>
<dbReference type="PANTHER" id="PTHR30344:SF1">
    <property type="entry name" value="6-PHOSPHOGLUCONOLACTONASE"/>
    <property type="match status" value="1"/>
</dbReference>
<dbReference type="Gene3D" id="2.130.10.10">
    <property type="entry name" value="YVTN repeat-like/Quinoprotein amine dehydrogenase"/>
    <property type="match status" value="1"/>
</dbReference>
<keyword evidence="3" id="KW-0732">Signal</keyword>
<keyword evidence="4" id="KW-0378">Hydrolase</keyword>
<reference evidence="4 5" key="1">
    <citation type="journal article" date="2020" name="Antonie Van Leeuwenhoek">
        <title>Rhodopirellula heiligendammensis sp. nov., Rhodopirellula pilleata sp. nov., and Rhodopirellula solitaria sp. nov. isolated from natural or artificial marine surfaces in Northern Germany and California, USA, and emended description of the genus Rhodopirellula.</title>
        <authorList>
            <person name="Kallscheuer N."/>
            <person name="Wiegand S."/>
            <person name="Jogler M."/>
            <person name="Boedeker C."/>
            <person name="Peeters S.H."/>
            <person name="Rast P."/>
            <person name="Heuer A."/>
            <person name="Jetten M.S.M."/>
            <person name="Rohde M."/>
            <person name="Jogler C."/>
        </authorList>
    </citation>
    <scope>NUCLEOTIDE SEQUENCE [LARGE SCALE GENOMIC DNA]</scope>
    <source>
        <strain evidence="4 5">Poly21</strain>
    </source>
</reference>
<dbReference type="EMBL" id="SJPU01000001">
    <property type="protein sequence ID" value="TWU18515.1"/>
    <property type="molecule type" value="Genomic_DNA"/>
</dbReference>